<keyword evidence="2 5" id="KW-0812">Transmembrane</keyword>
<feature type="transmembrane region" description="Helical" evidence="5">
    <location>
        <begin position="230"/>
        <end position="254"/>
    </location>
</feature>
<keyword evidence="3 5" id="KW-1133">Transmembrane helix</keyword>
<accession>A0A1R3UDC3</accession>
<sequence>MDRRFLGLVVFRTGIMLGFGFLSVLSDGFKLVSKNPFCSFFVIVFSFFVFGLELFSFSFLFYVYEPGSVFYSFLGVSSAFIVFSLSFYFRGYSSLGRFRSQLQIYIGEGVFSFIMLFFFCFLTFGFVYCLFFDYVFVFSFYSISFCLFSYLFLFHGERHPCDLPESESELGGGLGVTLGGFFFMLFVVMEYRWLVYFLLFCYLFFWGFLFYAFFYFLFRGIFPRYSLYLMLRHIWLVFPIILLFWFLFFVFFVYV</sequence>
<evidence type="ECO:0000313" key="6">
    <source>
        <dbReference type="EMBL" id="SHO28751.1"/>
    </source>
</evidence>
<feature type="transmembrane region" description="Helical" evidence="5">
    <location>
        <begin position="37"/>
        <end position="63"/>
    </location>
</feature>
<evidence type="ECO:0000256" key="5">
    <source>
        <dbReference type="SAM" id="Phobius"/>
    </source>
</evidence>
<proteinExistence type="predicted"/>
<evidence type="ECO:0000256" key="4">
    <source>
        <dbReference type="ARBA" id="ARBA00023136"/>
    </source>
</evidence>
<dbReference type="Pfam" id="PF00146">
    <property type="entry name" value="NADHdh"/>
    <property type="match status" value="1"/>
</dbReference>
<gene>
    <name evidence="6" type="primary">nad1</name>
</gene>
<keyword evidence="6" id="KW-0496">Mitochondrion</keyword>
<keyword evidence="4 5" id="KW-0472">Membrane</keyword>
<evidence type="ECO:0000256" key="1">
    <source>
        <dbReference type="ARBA" id="ARBA00004141"/>
    </source>
</evidence>
<comment type="subcellular location">
    <subcellularLocation>
        <location evidence="1">Membrane</location>
        <topology evidence="1">Multi-pass membrane protein</topology>
    </subcellularLocation>
</comment>
<feature type="transmembrane region" description="Helical" evidence="5">
    <location>
        <begin position="110"/>
        <end position="128"/>
    </location>
</feature>
<organism evidence="6 7">
    <name type="scientific">Kudoa iwatai</name>
    <dbReference type="NCBI Taxonomy" id="269814"/>
    <lineage>
        <taxon>Eukaryota</taxon>
        <taxon>Metazoa</taxon>
        <taxon>Cnidaria</taxon>
        <taxon>Myxozoa</taxon>
        <taxon>Myxosporea</taxon>
        <taxon>Multivalvulida</taxon>
        <taxon>Kudoidae</taxon>
        <taxon>Kudoa</taxon>
    </lineage>
</organism>
<feature type="transmembrane region" description="Helical" evidence="5">
    <location>
        <begin position="195"/>
        <end position="218"/>
    </location>
</feature>
<reference evidence="7" key="1">
    <citation type="journal article" date="2017" name="Mol. Biol. Evol.">
        <title>The Multipartite Mitochondrial Genome of Enteromyxum leei (Myxozoa): Eight Fast-Evolving Megacircles.</title>
        <authorList>
            <person name="Yahalomi D."/>
            <person name="Haddas-Sasson M."/>
            <person name="Rubinstein N.D."/>
            <person name="Feldstein T."/>
            <person name="Diamant A."/>
            <person name="Huchon D."/>
        </authorList>
    </citation>
    <scope>NUCLEOTIDE SEQUENCE [LARGE SCALE GENOMIC DNA]</scope>
</reference>
<protein>
    <submittedName>
        <fullName evidence="6">NADH dehydrogenase subunit 1</fullName>
    </submittedName>
</protein>
<dbReference type="GO" id="GO:0016020">
    <property type="term" value="C:membrane"/>
    <property type="evidence" value="ECO:0007669"/>
    <property type="project" value="UniProtKB-SubCell"/>
</dbReference>
<dbReference type="EMBL" id="LT671462">
    <property type="protein sequence ID" value="SHO28751.1"/>
    <property type="molecule type" value="Genomic_DNA"/>
</dbReference>
<dbReference type="AlphaFoldDB" id="A0A1R3UDC3"/>
<name>A0A1R3UDC3_9CNID</name>
<feature type="transmembrane region" description="Helical" evidence="5">
    <location>
        <begin position="170"/>
        <end position="189"/>
    </location>
</feature>
<evidence type="ECO:0000256" key="3">
    <source>
        <dbReference type="ARBA" id="ARBA00022989"/>
    </source>
</evidence>
<geneLocation type="mitochondrion" evidence="6"/>
<evidence type="ECO:0000256" key="2">
    <source>
        <dbReference type="ARBA" id="ARBA00022692"/>
    </source>
</evidence>
<dbReference type="Proteomes" id="UP000282494">
    <property type="component" value="Mitochondrion 1"/>
</dbReference>
<feature type="transmembrane region" description="Helical" evidence="5">
    <location>
        <begin position="69"/>
        <end position="89"/>
    </location>
</feature>
<feature type="transmembrane region" description="Helical" evidence="5">
    <location>
        <begin position="6"/>
        <end position="25"/>
    </location>
</feature>
<evidence type="ECO:0000313" key="7">
    <source>
        <dbReference type="Proteomes" id="UP000282494"/>
    </source>
</evidence>
<dbReference type="InterPro" id="IPR001694">
    <property type="entry name" value="NADH_UbQ_OxRdtase_su1/FPO"/>
</dbReference>
<feature type="transmembrane region" description="Helical" evidence="5">
    <location>
        <begin position="134"/>
        <end position="154"/>
    </location>
</feature>